<reference evidence="1 2" key="1">
    <citation type="submission" date="2019-07" db="EMBL/GenBank/DDBJ databases">
        <title>Whole genome shotgun sequence of Nocardia ninae NBRC 108245.</title>
        <authorList>
            <person name="Hosoyama A."/>
            <person name="Uohara A."/>
            <person name="Ohji S."/>
            <person name="Ichikawa N."/>
        </authorList>
    </citation>
    <scope>NUCLEOTIDE SEQUENCE [LARGE SCALE GENOMIC DNA]</scope>
    <source>
        <strain evidence="1 2">NBRC 108245</strain>
    </source>
</reference>
<comment type="caution">
    <text evidence="1">The sequence shown here is derived from an EMBL/GenBank/DDBJ whole genome shotgun (WGS) entry which is preliminary data.</text>
</comment>
<proteinExistence type="predicted"/>
<organism evidence="1 2">
    <name type="scientific">Nocardia ninae NBRC 108245</name>
    <dbReference type="NCBI Taxonomy" id="1210091"/>
    <lineage>
        <taxon>Bacteria</taxon>
        <taxon>Bacillati</taxon>
        <taxon>Actinomycetota</taxon>
        <taxon>Actinomycetes</taxon>
        <taxon>Mycobacteriales</taxon>
        <taxon>Nocardiaceae</taxon>
        <taxon>Nocardia</taxon>
    </lineage>
</organism>
<dbReference type="AlphaFoldDB" id="A0A511MM38"/>
<accession>A0A511MM38</accession>
<evidence type="ECO:0000313" key="1">
    <source>
        <dbReference type="EMBL" id="GEM41531.1"/>
    </source>
</evidence>
<evidence type="ECO:0000313" key="2">
    <source>
        <dbReference type="Proteomes" id="UP000321424"/>
    </source>
</evidence>
<protein>
    <submittedName>
        <fullName evidence="1">Uncharacterized protein</fullName>
    </submittedName>
</protein>
<name>A0A511MM38_9NOCA</name>
<gene>
    <name evidence="1" type="ORF">NN4_60500</name>
</gene>
<keyword evidence="2" id="KW-1185">Reference proteome</keyword>
<dbReference type="EMBL" id="BJXA01000052">
    <property type="protein sequence ID" value="GEM41531.1"/>
    <property type="molecule type" value="Genomic_DNA"/>
</dbReference>
<dbReference type="Proteomes" id="UP000321424">
    <property type="component" value="Unassembled WGS sequence"/>
</dbReference>
<sequence>MPEWWADPEMVTQVSAAVVEVLARPDTQSVGLCASLVWFEPELSAVNWPSHGKAA</sequence>